<dbReference type="STRING" id="745776.DGo_CA2033"/>
<dbReference type="KEGG" id="dgo:DGo_CA2033"/>
<evidence type="ECO:0000313" key="2">
    <source>
        <dbReference type="EMBL" id="AFD25960.1"/>
    </source>
</evidence>
<evidence type="ECO:0000256" key="1">
    <source>
        <dbReference type="SAM" id="Phobius"/>
    </source>
</evidence>
<keyword evidence="1" id="KW-1133">Transmembrane helix</keyword>
<feature type="transmembrane region" description="Helical" evidence="1">
    <location>
        <begin position="20"/>
        <end position="41"/>
    </location>
</feature>
<keyword evidence="1" id="KW-0472">Membrane</keyword>
<name>H8GY32_DEIGI</name>
<accession>H8GY32</accession>
<evidence type="ECO:0000313" key="3">
    <source>
        <dbReference type="Proteomes" id="UP000007575"/>
    </source>
</evidence>
<gene>
    <name evidence="2" type="ordered locus">DGo_CA2033</name>
</gene>
<dbReference type="RefSeq" id="WP_014685443.1">
    <property type="nucleotide sequence ID" value="NC_017790.1"/>
</dbReference>
<sequence length="53" mass="6212">MFTAENSRSPFWEDWAEHSWVQGLPAATVLVFPVLALWRVWTAHRPPHREAAR</sequence>
<dbReference type="EMBL" id="CP002191">
    <property type="protein sequence ID" value="AFD25960.1"/>
    <property type="molecule type" value="Genomic_DNA"/>
</dbReference>
<dbReference type="PATRIC" id="fig|745776.4.peg.2084"/>
<keyword evidence="1" id="KW-0812">Transmembrane</keyword>
<dbReference type="HOGENOM" id="CLU_3060794_0_0_0"/>
<protein>
    <submittedName>
        <fullName evidence="2">Uncharacterized protein</fullName>
    </submittedName>
</protein>
<keyword evidence="3" id="KW-1185">Reference proteome</keyword>
<organism evidence="2 3">
    <name type="scientific">Deinococcus gobiensis (strain DSM 21396 / JCM 16679 / CGMCC 1.7299 / I-0)</name>
    <dbReference type="NCBI Taxonomy" id="745776"/>
    <lineage>
        <taxon>Bacteria</taxon>
        <taxon>Thermotogati</taxon>
        <taxon>Deinococcota</taxon>
        <taxon>Deinococci</taxon>
        <taxon>Deinococcales</taxon>
        <taxon>Deinococcaceae</taxon>
        <taxon>Deinococcus</taxon>
    </lineage>
</organism>
<reference evidence="2 3" key="1">
    <citation type="journal article" date="2012" name="PLoS ONE">
        <title>Genome sequence and transcriptome analysis of the radioresistant bacterium Deinococcus gobiensis: insights into the extreme environmental adaptations.</title>
        <authorList>
            <person name="Yuan M."/>
            <person name="Chen M."/>
            <person name="Zhang W."/>
            <person name="Lu W."/>
            <person name="Wang J."/>
            <person name="Yang M."/>
            <person name="Zhao P."/>
            <person name="Tang R."/>
            <person name="Li X."/>
            <person name="Hao Y."/>
            <person name="Zhou Z."/>
            <person name="Zhan Y."/>
            <person name="Yu H."/>
            <person name="Teng C."/>
            <person name="Yan Y."/>
            <person name="Ping S."/>
            <person name="Wang Y."/>
            <person name="Lin M."/>
        </authorList>
    </citation>
    <scope>NUCLEOTIDE SEQUENCE [LARGE SCALE GENOMIC DNA]</scope>
    <source>
        <strain evidence="2 3">I-0</strain>
    </source>
</reference>
<dbReference type="Proteomes" id="UP000007575">
    <property type="component" value="Chromosome"/>
</dbReference>
<proteinExistence type="predicted"/>
<dbReference type="AlphaFoldDB" id="H8GY32"/>